<dbReference type="InterPro" id="IPR018247">
    <property type="entry name" value="EF_Hand_1_Ca_BS"/>
</dbReference>
<dbReference type="SMART" id="SM00368">
    <property type="entry name" value="LRR_RI"/>
    <property type="match status" value="7"/>
</dbReference>
<dbReference type="PANTHER" id="PTHR24114">
    <property type="entry name" value="LEUCINE RICH REPEAT FAMILY PROTEIN"/>
    <property type="match status" value="1"/>
</dbReference>
<dbReference type="InterPro" id="IPR001611">
    <property type="entry name" value="Leu-rich_rpt"/>
</dbReference>
<dbReference type="InterPro" id="IPR052394">
    <property type="entry name" value="LRR-containing"/>
</dbReference>
<dbReference type="PROSITE" id="PS50222">
    <property type="entry name" value="EF_HAND_2"/>
    <property type="match status" value="1"/>
</dbReference>
<name>A0A6J8A0T3_MYTCO</name>
<evidence type="ECO:0000256" key="1">
    <source>
        <dbReference type="ARBA" id="ARBA00022837"/>
    </source>
</evidence>
<dbReference type="GO" id="GO:0005509">
    <property type="term" value="F:calcium ion binding"/>
    <property type="evidence" value="ECO:0007669"/>
    <property type="project" value="InterPro"/>
</dbReference>
<dbReference type="SUPFAM" id="SSF52047">
    <property type="entry name" value="RNI-like"/>
    <property type="match status" value="1"/>
</dbReference>
<dbReference type="Proteomes" id="UP000507470">
    <property type="component" value="Unassembled WGS sequence"/>
</dbReference>
<dbReference type="Gene3D" id="1.10.238.10">
    <property type="entry name" value="EF-hand"/>
    <property type="match status" value="1"/>
</dbReference>
<dbReference type="AlphaFoldDB" id="A0A6J8A0T3"/>
<reference evidence="4 5" key="1">
    <citation type="submission" date="2020-06" db="EMBL/GenBank/DDBJ databases">
        <authorList>
            <person name="Li R."/>
            <person name="Bekaert M."/>
        </authorList>
    </citation>
    <scope>NUCLEOTIDE SEQUENCE [LARGE SCALE GENOMIC DNA]</scope>
    <source>
        <strain evidence="5">wild</strain>
    </source>
</reference>
<accession>A0A6J8A0T3</accession>
<dbReference type="SUPFAM" id="SSF47473">
    <property type="entry name" value="EF-hand"/>
    <property type="match status" value="1"/>
</dbReference>
<dbReference type="InterPro" id="IPR032675">
    <property type="entry name" value="LRR_dom_sf"/>
</dbReference>
<protein>
    <recommendedName>
        <fullName evidence="3">EF-hand domain-containing protein</fullName>
    </recommendedName>
</protein>
<proteinExistence type="predicted"/>
<feature type="compositionally biased region" description="Basic and acidic residues" evidence="2">
    <location>
        <begin position="179"/>
        <end position="191"/>
    </location>
</feature>
<evidence type="ECO:0000313" key="5">
    <source>
        <dbReference type="Proteomes" id="UP000507470"/>
    </source>
</evidence>
<dbReference type="InterPro" id="IPR002048">
    <property type="entry name" value="EF_hand_dom"/>
</dbReference>
<keyword evidence="5" id="KW-1185">Reference proteome</keyword>
<feature type="domain" description="EF-hand" evidence="3">
    <location>
        <begin position="538"/>
        <end position="573"/>
    </location>
</feature>
<dbReference type="Gene3D" id="3.80.10.10">
    <property type="entry name" value="Ribonuclease Inhibitor"/>
    <property type="match status" value="3"/>
</dbReference>
<dbReference type="EMBL" id="CACVKT020000566">
    <property type="protein sequence ID" value="CAC5360441.1"/>
    <property type="molecule type" value="Genomic_DNA"/>
</dbReference>
<dbReference type="InterPro" id="IPR011992">
    <property type="entry name" value="EF-hand-dom_pair"/>
</dbReference>
<dbReference type="PROSITE" id="PS00018">
    <property type="entry name" value="EF_HAND_1"/>
    <property type="match status" value="2"/>
</dbReference>
<dbReference type="Pfam" id="PF13516">
    <property type="entry name" value="LRR_6"/>
    <property type="match status" value="4"/>
</dbReference>
<dbReference type="SMART" id="SM00054">
    <property type="entry name" value="EFh"/>
    <property type="match status" value="2"/>
</dbReference>
<dbReference type="PANTHER" id="PTHR24114:SF2">
    <property type="entry name" value="F-BOX DOMAIN-CONTAINING PROTEIN-RELATED"/>
    <property type="match status" value="1"/>
</dbReference>
<organism evidence="4 5">
    <name type="scientific">Mytilus coruscus</name>
    <name type="common">Sea mussel</name>
    <dbReference type="NCBI Taxonomy" id="42192"/>
    <lineage>
        <taxon>Eukaryota</taxon>
        <taxon>Metazoa</taxon>
        <taxon>Spiralia</taxon>
        <taxon>Lophotrochozoa</taxon>
        <taxon>Mollusca</taxon>
        <taxon>Bivalvia</taxon>
        <taxon>Autobranchia</taxon>
        <taxon>Pteriomorphia</taxon>
        <taxon>Mytilida</taxon>
        <taxon>Mytiloidea</taxon>
        <taxon>Mytilidae</taxon>
        <taxon>Mytilinae</taxon>
        <taxon>Mytilus</taxon>
    </lineage>
</organism>
<feature type="region of interest" description="Disordered" evidence="2">
    <location>
        <begin position="163"/>
        <end position="192"/>
    </location>
</feature>
<gene>
    <name evidence="4" type="ORF">MCOR_2925</name>
</gene>
<evidence type="ECO:0000313" key="4">
    <source>
        <dbReference type="EMBL" id="CAC5360441.1"/>
    </source>
</evidence>
<sequence>MDLNAFKDIYIFDNSDYFTPDFGNHEMNSPSFEDNIRKYDNNDNRSLIKRPQTASPYVMAVKYRNKAKVASRKTNRAIITRRRTGRRKASLIDSEYGGCESSLHTYNTSLTDLFDEFNEDFDFDDLKTGTNSVELEPCSKPDTKQTFKDYEESFVTTSLESCSPSPVLASRMSSVGGVKQEESESRSDKDPASYCENQYRRMCKMLNISPVSSFIRELSKKRVSVRHRSLCPKDAKAMSVALLENPTVQILDMTDNEIGPKGALYIAEMLTDNRIITDLNLSDSQIGIEGAKHIVNIAVEVDNFTSLNLSGNGFREFDAIHLRKLFEDTHNLLRLTLSHNEFREFGGKVIGDALKINDTLEELDLSWNHLRFDGADAIANGLALNQGLKKLDISWNGFSLRGCESLAKALEFNEYLIELNLECNRINKDALEKLLKGMKTNQCLQVLKLGWNPITTKGAQMILDFINDNPTSGLKKVDIRTQLVEKEFSENVKKLKEDRDITFIHGPIRGAHGSGDDDDELSLIDENPIIVLMEFGHMNGFRLTDLFSVFDKDGSKSLDKSEIKTGLMMAGIPLQERCLELLIDKLDDDDSGEIEYAEMMQAQMIHRRQKAKMMKDISDGLVDVEKTEVGRVRGKLHKLMAKHMDGNPAFKRRVEDFKKLMESSQKDEILRQEFEKKIALRRSSKVERERKQEITKATEEALQDIVEADIIESQINVDTRKLTNLSLEKDEKDHTLLNNGTNKAPRSNRNENDWIALHV</sequence>
<keyword evidence="1" id="KW-0106">Calcium</keyword>
<evidence type="ECO:0000259" key="3">
    <source>
        <dbReference type="PROSITE" id="PS50222"/>
    </source>
</evidence>
<evidence type="ECO:0000256" key="2">
    <source>
        <dbReference type="SAM" id="MobiDB-lite"/>
    </source>
</evidence>
<dbReference type="OrthoDB" id="120976at2759"/>